<dbReference type="InterPro" id="IPR012902">
    <property type="entry name" value="N_methyl_site"/>
</dbReference>
<dbReference type="GO" id="GO:0015627">
    <property type="term" value="C:type II protein secretion system complex"/>
    <property type="evidence" value="ECO:0007669"/>
    <property type="project" value="InterPro"/>
</dbReference>
<keyword evidence="3" id="KW-1003">Cell membrane</keyword>
<keyword evidence="6 10" id="KW-0812">Transmembrane</keyword>
<dbReference type="GO" id="GO:0005886">
    <property type="term" value="C:plasma membrane"/>
    <property type="evidence" value="ECO:0007669"/>
    <property type="project" value="UniProtKB-SubCell"/>
</dbReference>
<name>A0A4U1B843_9GAMM</name>
<feature type="transmembrane region" description="Helical" evidence="10">
    <location>
        <begin position="53"/>
        <end position="73"/>
    </location>
</feature>
<dbReference type="GO" id="GO:0015628">
    <property type="term" value="P:protein secretion by the type II secretion system"/>
    <property type="evidence" value="ECO:0007669"/>
    <property type="project" value="InterPro"/>
</dbReference>
<evidence type="ECO:0000256" key="9">
    <source>
        <dbReference type="ARBA" id="ARBA00030775"/>
    </source>
</evidence>
<dbReference type="InterPro" id="IPR049875">
    <property type="entry name" value="TypeII_GspH"/>
</dbReference>
<protein>
    <recommendedName>
        <fullName evidence="2">Type II secretion system protein H</fullName>
    </recommendedName>
    <alternativeName>
        <fullName evidence="9">General secretion pathway protein H</fullName>
    </alternativeName>
</protein>
<dbReference type="AlphaFoldDB" id="A0A4U1B843"/>
<evidence type="ECO:0000256" key="6">
    <source>
        <dbReference type="ARBA" id="ARBA00022692"/>
    </source>
</evidence>
<evidence type="ECO:0000256" key="10">
    <source>
        <dbReference type="SAM" id="Phobius"/>
    </source>
</evidence>
<keyword evidence="12" id="KW-1185">Reference proteome</keyword>
<evidence type="ECO:0000256" key="2">
    <source>
        <dbReference type="ARBA" id="ARBA00021549"/>
    </source>
</evidence>
<dbReference type="PRINTS" id="PR00885">
    <property type="entry name" value="BCTERIALGSPH"/>
</dbReference>
<evidence type="ECO:0000313" key="11">
    <source>
        <dbReference type="EMBL" id="TKB46679.1"/>
    </source>
</evidence>
<gene>
    <name evidence="11" type="primary">gspH</name>
    <name evidence="11" type="ORF">E8M12_03750</name>
</gene>
<evidence type="ECO:0000256" key="8">
    <source>
        <dbReference type="ARBA" id="ARBA00023136"/>
    </source>
</evidence>
<dbReference type="Gene3D" id="3.55.40.10">
    <property type="entry name" value="minor pseudopilin epsh domain"/>
    <property type="match status" value="1"/>
</dbReference>
<sequence>MCLVQAKTAKRVPMMISVTGIWKSGVPVKLRTNYLLSDDDCRRPVLNRLSRGFTLLEVMLVIVIIGIMASLLVPTLRGKDFSKDLELHAKRFNAMFTLAGEYALLNNFELGLLVEDNAYEFYVFDGKRWQPLEEMERLQKQEFSEPFSISLNLEDLPIEPQMGIDSDDFEEREDEFYLDEEEEPVYPQVYILSGGDITPFQLTFTFDDGFEPPIYYLVSANYTLPLIIEGPLDAAPN</sequence>
<reference evidence="11 12" key="1">
    <citation type="submission" date="2019-04" db="EMBL/GenBank/DDBJ databases">
        <title>Thalassotalea guangxiensis sp. nov., isolated from sediment of the coastal wetland.</title>
        <authorList>
            <person name="Zheng S."/>
            <person name="Zhang D."/>
        </authorList>
    </citation>
    <scope>NUCLEOTIDE SEQUENCE [LARGE SCALE GENOMIC DNA]</scope>
    <source>
        <strain evidence="11 12">ZS-4</strain>
    </source>
</reference>
<dbReference type="SUPFAM" id="SSF54523">
    <property type="entry name" value="Pili subunits"/>
    <property type="match status" value="1"/>
</dbReference>
<dbReference type="InterPro" id="IPR002416">
    <property type="entry name" value="T2SS_protein-GspH"/>
</dbReference>
<dbReference type="OrthoDB" id="5730913at2"/>
<accession>A0A4U1B843</accession>
<evidence type="ECO:0000256" key="5">
    <source>
        <dbReference type="ARBA" id="ARBA00022519"/>
    </source>
</evidence>
<evidence type="ECO:0000256" key="3">
    <source>
        <dbReference type="ARBA" id="ARBA00022475"/>
    </source>
</evidence>
<dbReference type="NCBIfam" id="TIGR02532">
    <property type="entry name" value="IV_pilin_GFxxxE"/>
    <property type="match status" value="1"/>
</dbReference>
<proteinExistence type="predicted"/>
<dbReference type="InterPro" id="IPR045584">
    <property type="entry name" value="Pilin-like"/>
</dbReference>
<dbReference type="EMBL" id="SWDB01000007">
    <property type="protein sequence ID" value="TKB46679.1"/>
    <property type="molecule type" value="Genomic_DNA"/>
</dbReference>
<organism evidence="11 12">
    <name type="scientific">Thalassotalea mangrovi</name>
    <dbReference type="NCBI Taxonomy" id="2572245"/>
    <lineage>
        <taxon>Bacteria</taxon>
        <taxon>Pseudomonadati</taxon>
        <taxon>Pseudomonadota</taxon>
        <taxon>Gammaproteobacteria</taxon>
        <taxon>Alteromonadales</taxon>
        <taxon>Colwelliaceae</taxon>
        <taxon>Thalassotalea</taxon>
    </lineage>
</organism>
<dbReference type="PROSITE" id="PS00409">
    <property type="entry name" value="PROKAR_NTER_METHYL"/>
    <property type="match status" value="1"/>
</dbReference>
<comment type="subcellular location">
    <subcellularLocation>
        <location evidence="1">Cell inner membrane</location>
        <topology evidence="1">Single-pass membrane protein</topology>
    </subcellularLocation>
</comment>
<keyword evidence="8 10" id="KW-0472">Membrane</keyword>
<dbReference type="Gene3D" id="3.30.700.10">
    <property type="entry name" value="Glycoprotein, Type 4 Pilin"/>
    <property type="match status" value="1"/>
</dbReference>
<evidence type="ECO:0000256" key="1">
    <source>
        <dbReference type="ARBA" id="ARBA00004377"/>
    </source>
</evidence>
<evidence type="ECO:0000256" key="4">
    <source>
        <dbReference type="ARBA" id="ARBA00022481"/>
    </source>
</evidence>
<dbReference type="Proteomes" id="UP000307999">
    <property type="component" value="Unassembled WGS sequence"/>
</dbReference>
<keyword evidence="5" id="KW-0997">Cell inner membrane</keyword>
<comment type="caution">
    <text evidence="11">The sequence shown here is derived from an EMBL/GenBank/DDBJ whole genome shotgun (WGS) entry which is preliminary data.</text>
</comment>
<dbReference type="Pfam" id="PF07963">
    <property type="entry name" value="N_methyl"/>
    <property type="match status" value="1"/>
</dbReference>
<keyword evidence="4" id="KW-0488">Methylation</keyword>
<keyword evidence="7 10" id="KW-1133">Transmembrane helix</keyword>
<evidence type="ECO:0000313" key="12">
    <source>
        <dbReference type="Proteomes" id="UP000307999"/>
    </source>
</evidence>
<dbReference type="NCBIfam" id="TIGR01708">
    <property type="entry name" value="typeII_sec_gspH"/>
    <property type="match status" value="1"/>
</dbReference>
<evidence type="ECO:0000256" key="7">
    <source>
        <dbReference type="ARBA" id="ARBA00022989"/>
    </source>
</evidence>